<dbReference type="Proteomes" id="UP000676917">
    <property type="component" value="Unassembled WGS sequence"/>
</dbReference>
<dbReference type="EMBL" id="BORP01000006">
    <property type="protein sequence ID" value="GIO28292.1"/>
    <property type="molecule type" value="Genomic_DNA"/>
</dbReference>
<dbReference type="GO" id="GO:0015666">
    <property type="term" value="F:restriction endodeoxyribonuclease activity"/>
    <property type="evidence" value="ECO:0007669"/>
    <property type="project" value="TreeGrafter"/>
</dbReference>
<dbReference type="PANTHER" id="PTHR30015">
    <property type="entry name" value="MRR RESTRICTION SYSTEM PROTEIN"/>
    <property type="match status" value="1"/>
</dbReference>
<sequence length="169" mass="19653">MAKWWMIRAGDYNELMQICIQEHVEIEMIKEKITGLDPWEMQKLAEGLLIAMGYYTRESTKGPDGGVNILAYKDALGFQQPIVKTQVKHRKRKTSSKEIQQLLGAHPMDARCLFISTSGYTANALHVANQYSVRLIEMDELLRMVVEWYEKMPFDVKEMLPLRRVYVPE</sequence>
<dbReference type="SUPFAM" id="SSF52980">
    <property type="entry name" value="Restriction endonuclease-like"/>
    <property type="match status" value="1"/>
</dbReference>
<gene>
    <name evidence="2" type="ORF">J43TS3_29030</name>
</gene>
<feature type="domain" description="Restriction endonuclease type IV Mrr" evidence="1">
    <location>
        <begin position="36"/>
        <end position="145"/>
    </location>
</feature>
<comment type="caution">
    <text evidence="2">The sequence shown here is derived from an EMBL/GenBank/DDBJ whole genome shotgun (WGS) entry which is preliminary data.</text>
</comment>
<protein>
    <recommendedName>
        <fullName evidence="1">Restriction endonuclease type IV Mrr domain-containing protein</fullName>
    </recommendedName>
</protein>
<dbReference type="Gene3D" id="3.40.1350.10">
    <property type="match status" value="1"/>
</dbReference>
<organism evidence="2 3">
    <name type="scientific">Ornithinibacillus bavariensis</name>
    <dbReference type="NCBI Taxonomy" id="545502"/>
    <lineage>
        <taxon>Bacteria</taxon>
        <taxon>Bacillati</taxon>
        <taxon>Bacillota</taxon>
        <taxon>Bacilli</taxon>
        <taxon>Bacillales</taxon>
        <taxon>Bacillaceae</taxon>
        <taxon>Ornithinibacillus</taxon>
    </lineage>
</organism>
<keyword evidence="3" id="KW-1185">Reference proteome</keyword>
<dbReference type="AlphaFoldDB" id="A0A919X952"/>
<dbReference type="GO" id="GO:0009307">
    <property type="term" value="P:DNA restriction-modification system"/>
    <property type="evidence" value="ECO:0007669"/>
    <property type="project" value="InterPro"/>
</dbReference>
<dbReference type="InterPro" id="IPR011335">
    <property type="entry name" value="Restrct_endonuc-II-like"/>
</dbReference>
<dbReference type="GO" id="GO:0003677">
    <property type="term" value="F:DNA binding"/>
    <property type="evidence" value="ECO:0007669"/>
    <property type="project" value="InterPro"/>
</dbReference>
<dbReference type="InterPro" id="IPR052906">
    <property type="entry name" value="Type_IV_Methyl-Rstrct_Enzyme"/>
</dbReference>
<name>A0A919X952_9BACI</name>
<dbReference type="Pfam" id="PF04471">
    <property type="entry name" value="Mrr_cat"/>
    <property type="match status" value="1"/>
</dbReference>
<dbReference type="InterPro" id="IPR007560">
    <property type="entry name" value="Restrct_endonuc_IV_Mrr"/>
</dbReference>
<evidence type="ECO:0000313" key="2">
    <source>
        <dbReference type="EMBL" id="GIO28292.1"/>
    </source>
</evidence>
<accession>A0A919X952</accession>
<dbReference type="RefSeq" id="WP_212921745.1">
    <property type="nucleotide sequence ID" value="NZ_BORP01000006.1"/>
</dbReference>
<evidence type="ECO:0000259" key="1">
    <source>
        <dbReference type="Pfam" id="PF04471"/>
    </source>
</evidence>
<dbReference type="GO" id="GO:0043590">
    <property type="term" value="C:bacterial nucleoid"/>
    <property type="evidence" value="ECO:0007669"/>
    <property type="project" value="TreeGrafter"/>
</dbReference>
<dbReference type="PANTHER" id="PTHR30015:SF7">
    <property type="entry name" value="TYPE IV METHYL-DIRECTED RESTRICTION ENZYME ECOKMRR"/>
    <property type="match status" value="1"/>
</dbReference>
<reference evidence="2" key="1">
    <citation type="submission" date="2021-03" db="EMBL/GenBank/DDBJ databases">
        <title>Antimicrobial resistance genes in bacteria isolated from Japanese honey, and their potential for conferring macrolide and lincosamide resistance in the American foulbrood pathogen Paenibacillus larvae.</title>
        <authorList>
            <person name="Okamoto M."/>
            <person name="Kumagai M."/>
            <person name="Kanamori H."/>
            <person name="Takamatsu D."/>
        </authorList>
    </citation>
    <scope>NUCLEOTIDE SEQUENCE</scope>
    <source>
        <strain evidence="2">J43TS3</strain>
    </source>
</reference>
<proteinExistence type="predicted"/>
<evidence type="ECO:0000313" key="3">
    <source>
        <dbReference type="Proteomes" id="UP000676917"/>
    </source>
</evidence>
<dbReference type="InterPro" id="IPR011856">
    <property type="entry name" value="tRNA_endonuc-like_dom_sf"/>
</dbReference>